<dbReference type="Proteomes" id="UP000019131">
    <property type="component" value="Unassembled WGS sequence"/>
</dbReference>
<name>W4UYB1_9BACE</name>
<reference evidence="1 2" key="1">
    <citation type="journal article" date="2014" name="Genome Announc.">
        <title>Draft Genome Sequence of Bacteroides reticulotermitis Strain JCM 10512T, Isolated from the Gut of a Termite.</title>
        <authorList>
            <person name="Yuki M."/>
            <person name="Oshima K."/>
            <person name="Suda W."/>
            <person name="Sakamoto M."/>
            <person name="Iida T."/>
            <person name="Hattori M."/>
            <person name="Ohkuma M."/>
        </authorList>
    </citation>
    <scope>NUCLEOTIDE SEQUENCE [LARGE SCALE GENOMIC DNA]</scope>
    <source>
        <strain evidence="1 2">JCM 10512</strain>
    </source>
</reference>
<dbReference type="STRING" id="1445607.JCM10512_3894"/>
<organism evidence="1 2">
    <name type="scientific">Bacteroides reticulotermitis JCM 10512</name>
    <dbReference type="NCBI Taxonomy" id="1445607"/>
    <lineage>
        <taxon>Bacteria</taxon>
        <taxon>Pseudomonadati</taxon>
        <taxon>Bacteroidota</taxon>
        <taxon>Bacteroidia</taxon>
        <taxon>Bacteroidales</taxon>
        <taxon>Bacteroidaceae</taxon>
        <taxon>Bacteroides</taxon>
    </lineage>
</organism>
<protein>
    <submittedName>
        <fullName evidence="1">1-hydroxy-2-methyl-2-(E)-butenyl 4-diphosphate synthase</fullName>
    </submittedName>
</protein>
<accession>W4UYB1</accession>
<evidence type="ECO:0000313" key="1">
    <source>
        <dbReference type="EMBL" id="GAE85459.1"/>
    </source>
</evidence>
<keyword evidence="2" id="KW-1185">Reference proteome</keyword>
<comment type="caution">
    <text evidence="1">The sequence shown here is derived from an EMBL/GenBank/DDBJ whole genome shotgun (WGS) entry which is preliminary data.</text>
</comment>
<dbReference type="AlphaFoldDB" id="W4UYB1"/>
<sequence length="38" mass="4387">MVHQLMTEGLRNPVVFFQHYAEDNAEDLQIKSAAIWAL</sequence>
<dbReference type="EMBL" id="BAIV01000027">
    <property type="protein sequence ID" value="GAE85459.1"/>
    <property type="molecule type" value="Genomic_DNA"/>
</dbReference>
<gene>
    <name evidence="1" type="ORF">JCM10512_3894</name>
</gene>
<evidence type="ECO:0000313" key="2">
    <source>
        <dbReference type="Proteomes" id="UP000019131"/>
    </source>
</evidence>
<proteinExistence type="predicted"/>